<gene>
    <name evidence="9" type="ORF">SAMN04487948_12735</name>
</gene>
<keyword evidence="4 7" id="KW-0812">Transmembrane</keyword>
<dbReference type="PROSITE" id="PS50928">
    <property type="entry name" value="ABC_TM1"/>
    <property type="match status" value="1"/>
</dbReference>
<proteinExistence type="inferred from homology"/>
<evidence type="ECO:0000313" key="9">
    <source>
        <dbReference type="EMBL" id="SEP25504.1"/>
    </source>
</evidence>
<feature type="transmembrane region" description="Helical" evidence="7">
    <location>
        <begin position="93"/>
        <end position="118"/>
    </location>
</feature>
<evidence type="ECO:0000313" key="10">
    <source>
        <dbReference type="Proteomes" id="UP000199126"/>
    </source>
</evidence>
<comment type="similarity">
    <text evidence="7">Belongs to the binding-protein-dependent transport system permease family.</text>
</comment>
<dbReference type="Pfam" id="PF00528">
    <property type="entry name" value="BPD_transp_1"/>
    <property type="match status" value="1"/>
</dbReference>
<feature type="transmembrane region" description="Helical" evidence="7">
    <location>
        <begin position="20"/>
        <end position="44"/>
    </location>
</feature>
<dbReference type="Proteomes" id="UP000199126">
    <property type="component" value="Unassembled WGS sequence"/>
</dbReference>
<dbReference type="GO" id="GO:0005886">
    <property type="term" value="C:plasma membrane"/>
    <property type="evidence" value="ECO:0007669"/>
    <property type="project" value="UniProtKB-SubCell"/>
</dbReference>
<comment type="subcellular location">
    <subcellularLocation>
        <location evidence="1 7">Cell membrane</location>
        <topology evidence="1 7">Multi-pass membrane protein</topology>
    </subcellularLocation>
</comment>
<evidence type="ECO:0000256" key="6">
    <source>
        <dbReference type="ARBA" id="ARBA00023136"/>
    </source>
</evidence>
<dbReference type="OrthoDB" id="195548at2157"/>
<keyword evidence="3" id="KW-1003">Cell membrane</keyword>
<protein>
    <submittedName>
        <fullName evidence="9">Multiple sugar transport system permease protein</fullName>
    </submittedName>
</protein>
<evidence type="ECO:0000256" key="4">
    <source>
        <dbReference type="ARBA" id="ARBA00022692"/>
    </source>
</evidence>
<keyword evidence="5 7" id="KW-1133">Transmembrane helix</keyword>
<dbReference type="PANTHER" id="PTHR30193:SF37">
    <property type="entry name" value="INNER MEMBRANE ABC TRANSPORTER PERMEASE PROTEIN YCJO"/>
    <property type="match status" value="1"/>
</dbReference>
<dbReference type="InterPro" id="IPR051393">
    <property type="entry name" value="ABC_transporter_permease"/>
</dbReference>
<dbReference type="InterPro" id="IPR035906">
    <property type="entry name" value="MetI-like_sf"/>
</dbReference>
<keyword evidence="10" id="KW-1185">Reference proteome</keyword>
<accession>A0A1H8WCX0</accession>
<dbReference type="EMBL" id="FODV01000027">
    <property type="protein sequence ID" value="SEP25504.1"/>
    <property type="molecule type" value="Genomic_DNA"/>
</dbReference>
<evidence type="ECO:0000259" key="8">
    <source>
        <dbReference type="PROSITE" id="PS50928"/>
    </source>
</evidence>
<dbReference type="CDD" id="cd06261">
    <property type="entry name" value="TM_PBP2"/>
    <property type="match status" value="1"/>
</dbReference>
<feature type="transmembrane region" description="Helical" evidence="7">
    <location>
        <begin position="232"/>
        <end position="251"/>
    </location>
</feature>
<evidence type="ECO:0000256" key="1">
    <source>
        <dbReference type="ARBA" id="ARBA00004651"/>
    </source>
</evidence>
<organism evidence="9 10">
    <name type="scientific">Halogranum amylolyticum</name>
    <dbReference type="NCBI Taxonomy" id="660520"/>
    <lineage>
        <taxon>Archaea</taxon>
        <taxon>Methanobacteriati</taxon>
        <taxon>Methanobacteriota</taxon>
        <taxon>Stenosarchaea group</taxon>
        <taxon>Halobacteria</taxon>
        <taxon>Halobacteriales</taxon>
        <taxon>Haloferacaceae</taxon>
    </lineage>
</organism>
<dbReference type="GO" id="GO:0055085">
    <property type="term" value="P:transmembrane transport"/>
    <property type="evidence" value="ECO:0007669"/>
    <property type="project" value="InterPro"/>
</dbReference>
<evidence type="ECO:0000256" key="2">
    <source>
        <dbReference type="ARBA" id="ARBA00022448"/>
    </source>
</evidence>
<dbReference type="InterPro" id="IPR000515">
    <property type="entry name" value="MetI-like"/>
</dbReference>
<dbReference type="Gene3D" id="1.10.3720.10">
    <property type="entry name" value="MetI-like"/>
    <property type="match status" value="1"/>
</dbReference>
<feature type="domain" description="ABC transmembrane type-1" evidence="8">
    <location>
        <begin position="93"/>
        <end position="300"/>
    </location>
</feature>
<dbReference type="AlphaFoldDB" id="A0A1H8WCX0"/>
<dbReference type="PANTHER" id="PTHR30193">
    <property type="entry name" value="ABC TRANSPORTER PERMEASE PROTEIN"/>
    <property type="match status" value="1"/>
</dbReference>
<keyword evidence="9" id="KW-0762">Sugar transport</keyword>
<feature type="transmembrane region" description="Helical" evidence="7">
    <location>
        <begin position="130"/>
        <end position="151"/>
    </location>
</feature>
<dbReference type="SUPFAM" id="SSF161098">
    <property type="entry name" value="MetI-like"/>
    <property type="match status" value="1"/>
</dbReference>
<keyword evidence="2 7" id="KW-0813">Transport</keyword>
<feature type="transmembrane region" description="Helical" evidence="7">
    <location>
        <begin position="282"/>
        <end position="303"/>
    </location>
</feature>
<reference evidence="10" key="1">
    <citation type="submission" date="2016-10" db="EMBL/GenBank/DDBJ databases">
        <authorList>
            <person name="Varghese N."/>
            <person name="Submissions S."/>
        </authorList>
    </citation>
    <scope>NUCLEOTIDE SEQUENCE [LARGE SCALE GENOMIC DNA]</scope>
    <source>
        <strain evidence="10">CGMCC 1.10121</strain>
    </source>
</reference>
<evidence type="ECO:0000256" key="5">
    <source>
        <dbReference type="ARBA" id="ARBA00022989"/>
    </source>
</evidence>
<feature type="transmembrane region" description="Helical" evidence="7">
    <location>
        <begin position="171"/>
        <end position="188"/>
    </location>
</feature>
<name>A0A1H8WCX0_9EURY</name>
<evidence type="ECO:0000256" key="3">
    <source>
        <dbReference type="ARBA" id="ARBA00022475"/>
    </source>
</evidence>
<evidence type="ECO:0000256" key="7">
    <source>
        <dbReference type="RuleBase" id="RU363032"/>
    </source>
</evidence>
<keyword evidence="6 7" id="KW-0472">Membrane</keyword>
<sequence length="312" mass="33717">MWSIGNSVNDWVENLSETKFAYLVLAPTLIIFGAIALWPIVFTFQTSMFADSFSQFRGGFVALENYVSILTGSRDPMLVRPFIDLSRPFQSVLPTTLIFTVVSVVFITALGFIQALVLNKTFRGRSVVRTAVLIPWAVPIVIQGMIFYLLFIPGGFGTQLLNDLGLVGPRPLSSSASTVGIVTLAAIWKRSAYVALIVLAGLQSIDEHLYDVARVAGASRWQQFRMITLPQAIPVLMIAMLLTSIGSMRIYGQIDAISNCSTMPSITCAVVGTFNGSLYGTASALAVLTAVLIGLVSLIYLGVLSRSRTGGF</sequence>